<protein>
    <recommendedName>
        <fullName evidence="6">Flavin-containing monooxygenase 5</fullName>
        <ecNumber evidence="5">1.14.13.8</ecNumber>
        <ecNumber evidence="4">1.6.3.1</ecNumber>
    </recommendedName>
    <alternativeName>
        <fullName evidence="20">Dimethylaniline monooxygenase [N-oxide-forming] 5</fullName>
    </alternativeName>
    <alternativeName>
        <fullName evidence="18">Dimethylaniline oxidase 5</fullName>
    </alternativeName>
    <alternativeName>
        <fullName evidence="19">NADPH oxidase</fullName>
    </alternativeName>
</protein>
<dbReference type="PANTHER" id="PTHR23023">
    <property type="entry name" value="DIMETHYLANILINE MONOOXYGENASE"/>
    <property type="match status" value="1"/>
</dbReference>
<evidence type="ECO:0000256" key="22">
    <source>
        <dbReference type="ARBA" id="ARBA00047426"/>
    </source>
</evidence>
<comment type="cofactor">
    <cofactor evidence="1">
        <name>FAD</name>
        <dbReference type="ChEBI" id="CHEBI:57692"/>
    </cofactor>
</comment>
<evidence type="ECO:0000256" key="1">
    <source>
        <dbReference type="ARBA" id="ARBA00001974"/>
    </source>
</evidence>
<evidence type="ECO:0000256" key="28">
    <source>
        <dbReference type="ARBA" id="ARBA00048989"/>
    </source>
</evidence>
<comment type="catalytic activity">
    <reaction evidence="28">
        <text>(2E)-geranial + NADPH + O2 + H(+) = (1E)-2,6-dimethylhepta-1,5-dien-1-yl formate + NADP(+) + H2O</text>
        <dbReference type="Rhea" id="RHEA:54860"/>
        <dbReference type="ChEBI" id="CHEBI:15377"/>
        <dbReference type="ChEBI" id="CHEBI:15378"/>
        <dbReference type="ChEBI" id="CHEBI:15379"/>
        <dbReference type="ChEBI" id="CHEBI:16980"/>
        <dbReference type="ChEBI" id="CHEBI:57783"/>
        <dbReference type="ChEBI" id="CHEBI:58349"/>
        <dbReference type="ChEBI" id="CHEBI:138375"/>
    </reaction>
    <physiologicalReaction direction="left-to-right" evidence="28">
        <dbReference type="Rhea" id="RHEA:54861"/>
    </physiologicalReaction>
</comment>
<comment type="subcellular location">
    <subcellularLocation>
        <location evidence="2">Microsome membrane</location>
    </subcellularLocation>
</comment>
<evidence type="ECO:0000256" key="4">
    <source>
        <dbReference type="ARBA" id="ARBA00012698"/>
    </source>
</evidence>
<dbReference type="PIRSF" id="PIRSF000332">
    <property type="entry name" value="FMO"/>
    <property type="match status" value="1"/>
</dbReference>
<dbReference type="GO" id="GO:0016174">
    <property type="term" value="F:NAD(P)H oxidase H2O2-forming activity"/>
    <property type="evidence" value="ECO:0007669"/>
    <property type="project" value="UniProtKB-EC"/>
</dbReference>
<dbReference type="FunFam" id="3.50.50.60:FF:000065">
    <property type="entry name" value="Dimethylaniline monooxygenase [N-oxide-forming]"/>
    <property type="match status" value="1"/>
</dbReference>
<keyword evidence="13" id="KW-0521">NADP</keyword>
<keyword evidence="10 32" id="KW-0812">Transmembrane</keyword>
<dbReference type="GO" id="GO:0050660">
    <property type="term" value="F:flavin adenine dinucleotide binding"/>
    <property type="evidence" value="ECO:0007669"/>
    <property type="project" value="InterPro"/>
</dbReference>
<keyword evidence="12" id="KW-0256">Endoplasmic reticulum</keyword>
<dbReference type="Proteomes" id="UP001328107">
    <property type="component" value="Unassembled WGS sequence"/>
</dbReference>
<keyword evidence="7" id="KW-0488">Methylation</keyword>
<keyword evidence="17 32" id="KW-0472">Membrane</keyword>
<dbReference type="Gene3D" id="3.50.50.60">
    <property type="entry name" value="FAD/NAD(P)-binding domain"/>
    <property type="match status" value="1"/>
</dbReference>
<evidence type="ECO:0000256" key="31">
    <source>
        <dbReference type="ARBA" id="ARBA00049475"/>
    </source>
</evidence>
<evidence type="ECO:0000256" key="19">
    <source>
        <dbReference type="ARBA" id="ARBA00033213"/>
    </source>
</evidence>
<evidence type="ECO:0000256" key="20">
    <source>
        <dbReference type="ARBA" id="ARBA00033301"/>
    </source>
</evidence>
<evidence type="ECO:0000256" key="3">
    <source>
        <dbReference type="ARBA" id="ARBA00009183"/>
    </source>
</evidence>
<evidence type="ECO:0000256" key="14">
    <source>
        <dbReference type="ARBA" id="ARBA00022989"/>
    </source>
</evidence>
<dbReference type="PRINTS" id="PR01125">
    <property type="entry name" value="FMOXYGENASE5"/>
</dbReference>
<comment type="caution">
    <text evidence="33">The sequence shown here is derived from an EMBL/GenBank/DDBJ whole genome shotgun (WGS) entry which is preliminary data.</text>
</comment>
<dbReference type="Pfam" id="PF00743">
    <property type="entry name" value="FMO-like"/>
    <property type="match status" value="1"/>
</dbReference>
<dbReference type="InterPro" id="IPR036188">
    <property type="entry name" value="FAD/NAD-bd_sf"/>
</dbReference>
<feature type="transmembrane region" description="Helical" evidence="32">
    <location>
        <begin position="296"/>
        <end position="313"/>
    </location>
</feature>
<comment type="catalytic activity">
    <reaction evidence="29">
        <text>heptan-4-one + NADPH + O2 + H(+) = propyl butanoate + NADP(+) + H2O</text>
        <dbReference type="Rhea" id="RHEA:54852"/>
        <dbReference type="ChEBI" id="CHEBI:15377"/>
        <dbReference type="ChEBI" id="CHEBI:15378"/>
        <dbReference type="ChEBI" id="CHEBI:15379"/>
        <dbReference type="ChEBI" id="CHEBI:57783"/>
        <dbReference type="ChEBI" id="CHEBI:58349"/>
        <dbReference type="ChEBI" id="CHEBI:89484"/>
        <dbReference type="ChEBI" id="CHEBI:89719"/>
    </reaction>
    <physiologicalReaction direction="left-to-right" evidence="29">
        <dbReference type="Rhea" id="RHEA:54853"/>
    </physiologicalReaction>
</comment>
<dbReference type="PRINTS" id="PR00370">
    <property type="entry name" value="FMOXYGENASE"/>
</dbReference>
<evidence type="ECO:0000256" key="9">
    <source>
        <dbReference type="ARBA" id="ARBA00022630"/>
    </source>
</evidence>
<evidence type="ECO:0000256" key="10">
    <source>
        <dbReference type="ARBA" id="ARBA00022692"/>
    </source>
</evidence>
<dbReference type="FunFam" id="3.50.50.60:FF:000023">
    <property type="entry name" value="Dimethylaniline monooxygenase [N-oxide-forming]"/>
    <property type="match status" value="1"/>
</dbReference>
<organism evidence="33 34">
    <name type="scientific">Pristionchus mayeri</name>
    <dbReference type="NCBI Taxonomy" id="1317129"/>
    <lineage>
        <taxon>Eukaryota</taxon>
        <taxon>Metazoa</taxon>
        <taxon>Ecdysozoa</taxon>
        <taxon>Nematoda</taxon>
        <taxon>Chromadorea</taxon>
        <taxon>Rhabditida</taxon>
        <taxon>Rhabditina</taxon>
        <taxon>Diplogasteromorpha</taxon>
        <taxon>Diplogasteroidea</taxon>
        <taxon>Neodiplogasteridae</taxon>
        <taxon>Pristionchus</taxon>
    </lineage>
</organism>
<evidence type="ECO:0000256" key="30">
    <source>
        <dbReference type="ARBA" id="ARBA00049443"/>
    </source>
</evidence>
<keyword evidence="15" id="KW-0560">Oxidoreductase</keyword>
<dbReference type="EMBL" id="BTRK01000004">
    <property type="protein sequence ID" value="GMR44770.1"/>
    <property type="molecule type" value="Genomic_DNA"/>
</dbReference>
<gene>
    <name evidence="33" type="ORF">PMAYCL1PPCAC_14965</name>
</gene>
<keyword evidence="9" id="KW-0285">Flavoprotein</keyword>
<dbReference type="EC" id="1.14.13.8" evidence="5"/>
<feature type="non-terminal residue" evidence="33">
    <location>
        <position position="314"/>
    </location>
</feature>
<dbReference type="AlphaFoldDB" id="A0AAN5CI43"/>
<dbReference type="EC" id="1.6.3.1" evidence="4"/>
<keyword evidence="16" id="KW-0443">Lipid metabolism</keyword>
<dbReference type="SUPFAM" id="SSF51905">
    <property type="entry name" value="FAD/NAD(P)-binding domain"/>
    <property type="match status" value="1"/>
</dbReference>
<comment type="similarity">
    <text evidence="3">Belongs to the FMO family.</text>
</comment>
<evidence type="ECO:0000256" key="17">
    <source>
        <dbReference type="ARBA" id="ARBA00023136"/>
    </source>
</evidence>
<evidence type="ECO:0000256" key="27">
    <source>
        <dbReference type="ARBA" id="ARBA00048459"/>
    </source>
</evidence>
<keyword evidence="34" id="KW-1185">Reference proteome</keyword>
<dbReference type="GO" id="GO:0004499">
    <property type="term" value="F:N,N-dimethylaniline monooxygenase activity"/>
    <property type="evidence" value="ECO:0007669"/>
    <property type="project" value="InterPro"/>
</dbReference>
<comment type="catalytic activity">
    <reaction evidence="23">
        <text>heptan-2-one + NADPH + O2 + H(+) = pentyl acetate + NADP(+) + H2O</text>
        <dbReference type="Rhea" id="RHEA:54836"/>
        <dbReference type="ChEBI" id="CHEBI:5672"/>
        <dbReference type="ChEBI" id="CHEBI:15377"/>
        <dbReference type="ChEBI" id="CHEBI:15378"/>
        <dbReference type="ChEBI" id="CHEBI:15379"/>
        <dbReference type="ChEBI" id="CHEBI:57783"/>
        <dbReference type="ChEBI" id="CHEBI:58349"/>
        <dbReference type="ChEBI" id="CHEBI:87362"/>
    </reaction>
    <physiologicalReaction direction="left-to-right" evidence="23">
        <dbReference type="Rhea" id="RHEA:54837"/>
    </physiologicalReaction>
</comment>
<evidence type="ECO:0000313" key="33">
    <source>
        <dbReference type="EMBL" id="GMR44770.1"/>
    </source>
</evidence>
<comment type="catalytic activity">
    <reaction evidence="22">
        <text>hexan-3-one + NADPH + O2 + H(+) = propyl propanoate + NADP(+) + H2O</text>
        <dbReference type="Rhea" id="RHEA:54848"/>
        <dbReference type="ChEBI" id="CHEBI:15377"/>
        <dbReference type="ChEBI" id="CHEBI:15378"/>
        <dbReference type="ChEBI" id="CHEBI:15379"/>
        <dbReference type="ChEBI" id="CHEBI:57783"/>
        <dbReference type="ChEBI" id="CHEBI:58349"/>
        <dbReference type="ChEBI" id="CHEBI:89828"/>
        <dbReference type="ChEBI" id="CHEBI:89891"/>
    </reaction>
    <physiologicalReaction direction="left-to-right" evidence="22">
        <dbReference type="Rhea" id="RHEA:54849"/>
    </physiologicalReaction>
</comment>
<comment type="catalytic activity">
    <reaction evidence="25">
        <text>NADPH + O2 + H(+) = H2O2 + NADP(+)</text>
        <dbReference type="Rhea" id="RHEA:11260"/>
        <dbReference type="ChEBI" id="CHEBI:15378"/>
        <dbReference type="ChEBI" id="CHEBI:15379"/>
        <dbReference type="ChEBI" id="CHEBI:16240"/>
        <dbReference type="ChEBI" id="CHEBI:57783"/>
        <dbReference type="ChEBI" id="CHEBI:58349"/>
        <dbReference type="EC" id="1.6.3.1"/>
    </reaction>
    <physiologicalReaction direction="left-to-right" evidence="25">
        <dbReference type="Rhea" id="RHEA:11261"/>
    </physiologicalReaction>
</comment>
<evidence type="ECO:0000256" key="11">
    <source>
        <dbReference type="ARBA" id="ARBA00022827"/>
    </source>
</evidence>
<keyword evidence="14 32" id="KW-1133">Transmembrane helix</keyword>
<evidence type="ECO:0000256" key="23">
    <source>
        <dbReference type="ARBA" id="ARBA00047574"/>
    </source>
</evidence>
<comment type="catalytic activity">
    <reaction evidence="24">
        <text>sulcatone + NADPH + O2 + H(+) = 4-methylpent-3-en-1-yl acetate + NADP(+) + H2O</text>
        <dbReference type="Rhea" id="RHEA:54864"/>
        <dbReference type="ChEBI" id="CHEBI:15377"/>
        <dbReference type="ChEBI" id="CHEBI:15378"/>
        <dbReference type="ChEBI" id="CHEBI:15379"/>
        <dbReference type="ChEBI" id="CHEBI:16310"/>
        <dbReference type="ChEBI" id="CHEBI:57783"/>
        <dbReference type="ChEBI" id="CHEBI:58349"/>
        <dbReference type="ChEBI" id="CHEBI:138373"/>
    </reaction>
    <physiologicalReaction direction="left-to-right" evidence="24">
        <dbReference type="Rhea" id="RHEA:54865"/>
    </physiologicalReaction>
</comment>
<dbReference type="GO" id="GO:0006629">
    <property type="term" value="P:lipid metabolic process"/>
    <property type="evidence" value="ECO:0007669"/>
    <property type="project" value="UniProtKB-KW"/>
</dbReference>
<dbReference type="GO" id="GO:0050661">
    <property type="term" value="F:NADP binding"/>
    <property type="evidence" value="ECO:0007669"/>
    <property type="project" value="InterPro"/>
</dbReference>
<evidence type="ECO:0000256" key="21">
    <source>
        <dbReference type="ARBA" id="ARBA00045722"/>
    </source>
</evidence>
<evidence type="ECO:0000256" key="32">
    <source>
        <dbReference type="SAM" id="Phobius"/>
    </source>
</evidence>
<name>A0AAN5CI43_9BILA</name>
<dbReference type="InterPro" id="IPR020946">
    <property type="entry name" value="Flavin_mOase-like"/>
</dbReference>
<accession>A0AAN5CI43</accession>
<keyword evidence="11" id="KW-0274">FAD</keyword>
<keyword evidence="8" id="KW-0597">Phosphoprotein</keyword>
<evidence type="ECO:0000256" key="15">
    <source>
        <dbReference type="ARBA" id="ARBA00023002"/>
    </source>
</evidence>
<comment type="catalytic activity">
    <reaction evidence="27">
        <text>octan-3-one + NADPH + O2 + H(+) = ethyl hexanoate + NADP(+) + H2O</text>
        <dbReference type="Rhea" id="RHEA:54856"/>
        <dbReference type="ChEBI" id="CHEBI:15377"/>
        <dbReference type="ChEBI" id="CHEBI:15378"/>
        <dbReference type="ChEBI" id="CHEBI:15379"/>
        <dbReference type="ChEBI" id="CHEBI:57783"/>
        <dbReference type="ChEBI" id="CHEBI:58349"/>
        <dbReference type="ChEBI" id="CHEBI:80946"/>
        <dbReference type="ChEBI" id="CHEBI:86055"/>
    </reaction>
    <physiologicalReaction direction="left-to-right" evidence="27">
        <dbReference type="Rhea" id="RHEA:54857"/>
    </physiologicalReaction>
</comment>
<proteinExistence type="inferred from homology"/>
<evidence type="ECO:0000256" key="24">
    <source>
        <dbReference type="ARBA" id="ARBA00047855"/>
    </source>
</evidence>
<evidence type="ECO:0000256" key="18">
    <source>
        <dbReference type="ARBA" id="ARBA00029728"/>
    </source>
</evidence>
<sequence>MNRVADYGRPLDAFLNSRLNNALREYVPNILETLVQSQLNKRFDHALFGLKPKHGIYSAHPTINDELPNRIASGTVRVKPQIESFTEKGLRFVDATAVEHVDNVILCTGYSIEFPCLEKGNLVKVRDNELDAYQYIYPTALEHETLGLIGLIQPLGSIMPIAEMQARVFLDVLSGTTKLPSNKERAEHVRATRERMQQRYLASRRHTIQVDCIPYMDQLAELIGCTPPAWQSFLTDPRMAFATAFAPCASNFYRLRGPHPWKEARAAILTIEDRIVQATDAKAKGSCFNAIRSQQVHQFATLLIFIVVLIIAFV</sequence>
<evidence type="ECO:0000313" key="34">
    <source>
        <dbReference type="Proteomes" id="UP001328107"/>
    </source>
</evidence>
<evidence type="ECO:0000256" key="16">
    <source>
        <dbReference type="ARBA" id="ARBA00023098"/>
    </source>
</evidence>
<comment type="catalytic activity">
    <reaction evidence="30">
        <text>N,N-dimethylaniline + NADPH + O2 + H(+) = N,N-dimethylaniline N-oxide + NADP(+) + H2O</text>
        <dbReference type="Rhea" id="RHEA:24468"/>
        <dbReference type="ChEBI" id="CHEBI:15377"/>
        <dbReference type="ChEBI" id="CHEBI:15378"/>
        <dbReference type="ChEBI" id="CHEBI:15379"/>
        <dbReference type="ChEBI" id="CHEBI:16269"/>
        <dbReference type="ChEBI" id="CHEBI:17735"/>
        <dbReference type="ChEBI" id="CHEBI:57783"/>
        <dbReference type="ChEBI" id="CHEBI:58349"/>
        <dbReference type="EC" id="1.14.13.8"/>
    </reaction>
    <physiologicalReaction direction="left-to-right" evidence="30">
        <dbReference type="Rhea" id="RHEA:24469"/>
    </physiologicalReaction>
</comment>
<evidence type="ECO:0000256" key="6">
    <source>
        <dbReference type="ARBA" id="ARBA00019213"/>
    </source>
</evidence>
<evidence type="ECO:0000256" key="7">
    <source>
        <dbReference type="ARBA" id="ARBA00022481"/>
    </source>
</evidence>
<evidence type="ECO:0000256" key="25">
    <source>
        <dbReference type="ARBA" id="ARBA00047864"/>
    </source>
</evidence>
<evidence type="ECO:0000256" key="13">
    <source>
        <dbReference type="ARBA" id="ARBA00022857"/>
    </source>
</evidence>
<evidence type="ECO:0000256" key="26">
    <source>
        <dbReference type="ARBA" id="ARBA00047977"/>
    </source>
</evidence>
<evidence type="ECO:0000256" key="5">
    <source>
        <dbReference type="ARBA" id="ARBA00012850"/>
    </source>
</evidence>
<comment type="function">
    <text evidence="21">Acts as a Baeyer-Villiger monooxygenase on a broad range of substrates. Catalyzes the insertion of an oxygen atom into a carbon-carbon bond adjacent to a carbonyl, which converts ketones to esters. Active on diverse carbonyl compounds, whereas soft nucleophiles are mostly non- or poorly reactive. In contrast with other forms of FMO it is non- or poorly active on 'classical' substrates such as drugs, pesticides, and dietary components containing soft nucleophilic heteroatoms. Able to oxidize drug molecules bearing a carbonyl group on an aliphatic chain, such as nabumetone and pentoxifylline. Also, in the absence of substrates, shows slow but yet significant NADPH oxidase activity. Acts as a positive modulator of cholesterol biosynthesis as well as glucose homeostasis, promoting metabolic aging via pleiotropic effects.</text>
</comment>
<dbReference type="InterPro" id="IPR002257">
    <property type="entry name" value="Flavin_mOase_5"/>
</dbReference>
<comment type="catalytic activity">
    <reaction evidence="26">
        <text>hexan-3-one + NADPH + O2 + H(+) = ethyl butanoate + NADP(+) + H2O</text>
        <dbReference type="Rhea" id="RHEA:54844"/>
        <dbReference type="ChEBI" id="CHEBI:15377"/>
        <dbReference type="ChEBI" id="CHEBI:15378"/>
        <dbReference type="ChEBI" id="CHEBI:15379"/>
        <dbReference type="ChEBI" id="CHEBI:57783"/>
        <dbReference type="ChEBI" id="CHEBI:58349"/>
        <dbReference type="ChEBI" id="CHEBI:88764"/>
        <dbReference type="ChEBI" id="CHEBI:89891"/>
    </reaction>
    <physiologicalReaction direction="left-to-right" evidence="26">
        <dbReference type="Rhea" id="RHEA:54845"/>
    </physiologicalReaction>
</comment>
<dbReference type="InterPro" id="IPR000960">
    <property type="entry name" value="Flavin_mOase"/>
</dbReference>
<evidence type="ECO:0000256" key="2">
    <source>
        <dbReference type="ARBA" id="ARBA00004524"/>
    </source>
</evidence>
<reference evidence="34" key="1">
    <citation type="submission" date="2022-10" db="EMBL/GenBank/DDBJ databases">
        <title>Genome assembly of Pristionchus species.</title>
        <authorList>
            <person name="Yoshida K."/>
            <person name="Sommer R.J."/>
        </authorList>
    </citation>
    <scope>NUCLEOTIDE SEQUENCE [LARGE SCALE GENOMIC DNA]</scope>
    <source>
        <strain evidence="34">RS5460</strain>
    </source>
</reference>
<comment type="catalytic activity">
    <reaction evidence="31">
        <text>octan-3-one + NADPH + O2 + H(+) = pentyl propanoate + NADP(+) + H2O</text>
        <dbReference type="Rhea" id="RHEA:54840"/>
        <dbReference type="ChEBI" id="CHEBI:15377"/>
        <dbReference type="ChEBI" id="CHEBI:15378"/>
        <dbReference type="ChEBI" id="CHEBI:15379"/>
        <dbReference type="ChEBI" id="CHEBI:57783"/>
        <dbReference type="ChEBI" id="CHEBI:58349"/>
        <dbReference type="ChEBI" id="CHEBI:80946"/>
        <dbReference type="ChEBI" id="CHEBI:87373"/>
    </reaction>
    <physiologicalReaction direction="left-to-right" evidence="31">
        <dbReference type="Rhea" id="RHEA:54841"/>
    </physiologicalReaction>
</comment>
<evidence type="ECO:0000256" key="29">
    <source>
        <dbReference type="ARBA" id="ARBA00048990"/>
    </source>
</evidence>
<keyword evidence="12" id="KW-0492">Microsome</keyword>
<dbReference type="InterPro" id="IPR050346">
    <property type="entry name" value="FMO-like"/>
</dbReference>
<evidence type="ECO:0000256" key="12">
    <source>
        <dbReference type="ARBA" id="ARBA00022848"/>
    </source>
</evidence>
<evidence type="ECO:0000256" key="8">
    <source>
        <dbReference type="ARBA" id="ARBA00022553"/>
    </source>
</evidence>